<reference evidence="2" key="1">
    <citation type="journal article" date="2023" name="Mol. Phylogenet. Evol.">
        <title>Genome-scale phylogeny and comparative genomics of the fungal order Sordariales.</title>
        <authorList>
            <person name="Hensen N."/>
            <person name="Bonometti L."/>
            <person name="Westerberg I."/>
            <person name="Brannstrom I.O."/>
            <person name="Guillou S."/>
            <person name="Cros-Aarteil S."/>
            <person name="Calhoun S."/>
            <person name="Haridas S."/>
            <person name="Kuo A."/>
            <person name="Mondo S."/>
            <person name="Pangilinan J."/>
            <person name="Riley R."/>
            <person name="LaButti K."/>
            <person name="Andreopoulos B."/>
            <person name="Lipzen A."/>
            <person name="Chen C."/>
            <person name="Yan M."/>
            <person name="Daum C."/>
            <person name="Ng V."/>
            <person name="Clum A."/>
            <person name="Steindorff A."/>
            <person name="Ohm R.A."/>
            <person name="Martin F."/>
            <person name="Silar P."/>
            <person name="Natvig D.O."/>
            <person name="Lalanne C."/>
            <person name="Gautier V."/>
            <person name="Ament-Velasquez S.L."/>
            <person name="Kruys A."/>
            <person name="Hutchinson M.I."/>
            <person name="Powell A.J."/>
            <person name="Barry K."/>
            <person name="Miller A.N."/>
            <person name="Grigoriev I.V."/>
            <person name="Debuchy R."/>
            <person name="Gladieux P."/>
            <person name="Hiltunen Thoren M."/>
            <person name="Johannesson H."/>
        </authorList>
    </citation>
    <scope>NUCLEOTIDE SEQUENCE</scope>
    <source>
        <strain evidence="2">CBS 757.83</strain>
    </source>
</reference>
<organism evidence="2 3">
    <name type="scientific">Parathielavia hyrcaniae</name>
    <dbReference type="NCBI Taxonomy" id="113614"/>
    <lineage>
        <taxon>Eukaryota</taxon>
        <taxon>Fungi</taxon>
        <taxon>Dikarya</taxon>
        <taxon>Ascomycota</taxon>
        <taxon>Pezizomycotina</taxon>
        <taxon>Sordariomycetes</taxon>
        <taxon>Sordariomycetidae</taxon>
        <taxon>Sordariales</taxon>
        <taxon>Chaetomiaceae</taxon>
        <taxon>Parathielavia</taxon>
    </lineage>
</organism>
<reference evidence="2" key="2">
    <citation type="submission" date="2023-05" db="EMBL/GenBank/DDBJ databases">
        <authorList>
            <consortium name="Lawrence Berkeley National Laboratory"/>
            <person name="Steindorff A."/>
            <person name="Hensen N."/>
            <person name="Bonometti L."/>
            <person name="Westerberg I."/>
            <person name="Brannstrom I.O."/>
            <person name="Guillou S."/>
            <person name="Cros-Aarteil S."/>
            <person name="Calhoun S."/>
            <person name="Haridas S."/>
            <person name="Kuo A."/>
            <person name="Mondo S."/>
            <person name="Pangilinan J."/>
            <person name="Riley R."/>
            <person name="Labutti K."/>
            <person name="Andreopoulos B."/>
            <person name="Lipzen A."/>
            <person name="Chen C."/>
            <person name="Yanf M."/>
            <person name="Daum C."/>
            <person name="Ng V."/>
            <person name="Clum A."/>
            <person name="Ohm R."/>
            <person name="Martin F."/>
            <person name="Silar P."/>
            <person name="Natvig D."/>
            <person name="Lalanne C."/>
            <person name="Gautier V."/>
            <person name="Ament-Velasquez S.L."/>
            <person name="Kruys A."/>
            <person name="Hutchinson M.I."/>
            <person name="Powell A.J."/>
            <person name="Barry K."/>
            <person name="Miller A.N."/>
            <person name="Grigoriev I.V."/>
            <person name="Debuchy R."/>
            <person name="Gladieux P."/>
            <person name="Thoren M.H."/>
            <person name="Johannesson H."/>
        </authorList>
    </citation>
    <scope>NUCLEOTIDE SEQUENCE</scope>
    <source>
        <strain evidence="2">CBS 757.83</strain>
    </source>
</reference>
<dbReference type="EMBL" id="MU863625">
    <property type="protein sequence ID" value="KAK4105516.1"/>
    <property type="molecule type" value="Genomic_DNA"/>
</dbReference>
<accession>A0AAN6Q9P8</accession>
<feature type="compositionally biased region" description="Basic and acidic residues" evidence="1">
    <location>
        <begin position="64"/>
        <end position="79"/>
    </location>
</feature>
<protein>
    <submittedName>
        <fullName evidence="2">Uncharacterized protein</fullName>
    </submittedName>
</protein>
<proteinExistence type="predicted"/>
<evidence type="ECO:0000256" key="1">
    <source>
        <dbReference type="SAM" id="MobiDB-lite"/>
    </source>
</evidence>
<name>A0AAN6Q9P8_9PEZI</name>
<keyword evidence="3" id="KW-1185">Reference proteome</keyword>
<feature type="region of interest" description="Disordered" evidence="1">
    <location>
        <begin position="1"/>
        <end position="94"/>
    </location>
</feature>
<gene>
    <name evidence="2" type="ORF">N658DRAFT_491990</name>
</gene>
<evidence type="ECO:0000313" key="3">
    <source>
        <dbReference type="Proteomes" id="UP001305647"/>
    </source>
</evidence>
<evidence type="ECO:0000313" key="2">
    <source>
        <dbReference type="EMBL" id="KAK4105516.1"/>
    </source>
</evidence>
<dbReference type="AlphaFoldDB" id="A0AAN6Q9P8"/>
<comment type="caution">
    <text evidence="2">The sequence shown here is derived from an EMBL/GenBank/DDBJ whole genome shotgun (WGS) entry which is preliminary data.</text>
</comment>
<dbReference type="Proteomes" id="UP001305647">
    <property type="component" value="Unassembled WGS sequence"/>
</dbReference>
<feature type="compositionally biased region" description="Basic and acidic residues" evidence="1">
    <location>
        <begin position="1"/>
        <end position="31"/>
    </location>
</feature>
<sequence>MATNQRKGEVRKEDEQKSVNKKCEQKMEEGLQQHNAASRHPSHPPRAAPRRLLFPLSDITRLGETSRDLKRGSKVETRKQPRGTPDGPWPTVRKRPVVGSSWRTIITPSPLSPVVGRDMLLLPLMCDERSSKSPSADERAPLSSSSSSRRYWRAPWHRDIRPRCLLPYYCGGREHILPGNCMSLAGTPSVGHLWRRAIRYPSIL</sequence>